<organism evidence="2 3">
    <name type="scientific">Coniophora puteana (strain RWD-64-598)</name>
    <name type="common">Brown rot fungus</name>
    <dbReference type="NCBI Taxonomy" id="741705"/>
    <lineage>
        <taxon>Eukaryota</taxon>
        <taxon>Fungi</taxon>
        <taxon>Dikarya</taxon>
        <taxon>Basidiomycota</taxon>
        <taxon>Agaricomycotina</taxon>
        <taxon>Agaricomycetes</taxon>
        <taxon>Agaricomycetidae</taxon>
        <taxon>Boletales</taxon>
        <taxon>Coniophorineae</taxon>
        <taxon>Coniophoraceae</taxon>
        <taxon>Coniophora</taxon>
    </lineage>
</organism>
<dbReference type="KEGG" id="cput:CONPUDRAFT_70323"/>
<dbReference type="AlphaFoldDB" id="A0A5M3N2D2"/>
<gene>
    <name evidence="2" type="ORF">CONPUDRAFT_70323</name>
</gene>
<name>A0A5M3N2D2_CONPW</name>
<proteinExistence type="predicted"/>
<keyword evidence="3" id="KW-1185">Reference proteome</keyword>
<comment type="caution">
    <text evidence="2">The sequence shown here is derived from an EMBL/GenBank/DDBJ whole genome shotgun (WGS) entry which is preliminary data.</text>
</comment>
<dbReference type="GeneID" id="19208802"/>
<feature type="compositionally biased region" description="Basic residues" evidence="1">
    <location>
        <begin position="148"/>
        <end position="162"/>
    </location>
</feature>
<dbReference type="Proteomes" id="UP000053558">
    <property type="component" value="Unassembled WGS sequence"/>
</dbReference>
<feature type="compositionally biased region" description="Basic and acidic residues" evidence="1">
    <location>
        <begin position="131"/>
        <end position="140"/>
    </location>
</feature>
<reference evidence="3" key="1">
    <citation type="journal article" date="2012" name="Science">
        <title>The Paleozoic origin of enzymatic lignin decomposition reconstructed from 31 fungal genomes.</title>
        <authorList>
            <person name="Floudas D."/>
            <person name="Binder M."/>
            <person name="Riley R."/>
            <person name="Barry K."/>
            <person name="Blanchette R.A."/>
            <person name="Henrissat B."/>
            <person name="Martinez A.T."/>
            <person name="Otillar R."/>
            <person name="Spatafora J.W."/>
            <person name="Yadav J.S."/>
            <person name="Aerts A."/>
            <person name="Benoit I."/>
            <person name="Boyd A."/>
            <person name="Carlson A."/>
            <person name="Copeland A."/>
            <person name="Coutinho P.M."/>
            <person name="de Vries R.P."/>
            <person name="Ferreira P."/>
            <person name="Findley K."/>
            <person name="Foster B."/>
            <person name="Gaskell J."/>
            <person name="Glotzer D."/>
            <person name="Gorecki P."/>
            <person name="Heitman J."/>
            <person name="Hesse C."/>
            <person name="Hori C."/>
            <person name="Igarashi K."/>
            <person name="Jurgens J.A."/>
            <person name="Kallen N."/>
            <person name="Kersten P."/>
            <person name="Kohler A."/>
            <person name="Kuees U."/>
            <person name="Kumar T.K.A."/>
            <person name="Kuo A."/>
            <person name="LaButti K."/>
            <person name="Larrondo L.F."/>
            <person name="Lindquist E."/>
            <person name="Ling A."/>
            <person name="Lombard V."/>
            <person name="Lucas S."/>
            <person name="Lundell T."/>
            <person name="Martin R."/>
            <person name="McLaughlin D.J."/>
            <person name="Morgenstern I."/>
            <person name="Morin E."/>
            <person name="Murat C."/>
            <person name="Nagy L.G."/>
            <person name="Nolan M."/>
            <person name="Ohm R.A."/>
            <person name="Patyshakuliyeva A."/>
            <person name="Rokas A."/>
            <person name="Ruiz-Duenas F.J."/>
            <person name="Sabat G."/>
            <person name="Salamov A."/>
            <person name="Samejima M."/>
            <person name="Schmutz J."/>
            <person name="Slot J.C."/>
            <person name="St John F."/>
            <person name="Stenlid J."/>
            <person name="Sun H."/>
            <person name="Sun S."/>
            <person name="Syed K."/>
            <person name="Tsang A."/>
            <person name="Wiebenga A."/>
            <person name="Young D."/>
            <person name="Pisabarro A."/>
            <person name="Eastwood D.C."/>
            <person name="Martin F."/>
            <person name="Cullen D."/>
            <person name="Grigoriev I.V."/>
            <person name="Hibbett D.S."/>
        </authorList>
    </citation>
    <scope>NUCLEOTIDE SEQUENCE [LARGE SCALE GENOMIC DNA]</scope>
    <source>
        <strain evidence="3">RWD-64-598 SS2</strain>
    </source>
</reference>
<evidence type="ECO:0000256" key="1">
    <source>
        <dbReference type="SAM" id="MobiDB-lite"/>
    </source>
</evidence>
<feature type="compositionally biased region" description="Basic residues" evidence="1">
    <location>
        <begin position="105"/>
        <end position="118"/>
    </location>
</feature>
<protein>
    <submittedName>
        <fullName evidence="2">Uncharacterized protein</fullName>
    </submittedName>
</protein>
<sequence>MPLIPPPGPPPPLADIIYDRTRNSAKDIPWQRVLDRDSICERCQELSFECYHRLNPKRASSACLQCNYAGLKCRINGLTPTERMRTPNAQSGTQLARDEDQQNGHNRRERRLKAKRKRSASDLDDDSEDETISRFRRGDDEYLPPTGRRGRPSGRPRGRPPLRGRPSAGCQATRAVHAPTLSASSSSRKENCDSQHLERVLKKHRDLVAETNDLVNKLEGFSKVEFRVADERGKHWVDGPLSVHIIGGLWSKVSRDPPTASIFPPTELPIAAAVELCGVCTSGSLSCCRKFLVGEPHNSPTQLLTLGGASSCDGRRKHQ</sequence>
<dbReference type="EMBL" id="JH711574">
    <property type="protein sequence ID" value="EIW85542.1"/>
    <property type="molecule type" value="Genomic_DNA"/>
</dbReference>
<dbReference type="OrthoDB" id="342064at2759"/>
<accession>A0A5M3N2D2</accession>
<evidence type="ECO:0000313" key="2">
    <source>
        <dbReference type="EMBL" id="EIW85542.1"/>
    </source>
</evidence>
<dbReference type="RefSeq" id="XP_007764195.1">
    <property type="nucleotide sequence ID" value="XM_007766005.1"/>
</dbReference>
<evidence type="ECO:0000313" key="3">
    <source>
        <dbReference type="Proteomes" id="UP000053558"/>
    </source>
</evidence>
<feature type="region of interest" description="Disordered" evidence="1">
    <location>
        <begin position="81"/>
        <end position="195"/>
    </location>
</feature>